<sequence length="91" mass="10444">MEQSEISKHIYTTGFLASCNTNRKEIQFDIELFEQGLMPHIHKNSRLKVVKWVITSNADLCLSVDAAFQHKRTGGAILRYRKGTLLVIGYY</sequence>
<evidence type="ECO:0008006" key="4">
    <source>
        <dbReference type="Google" id="ProtNLM"/>
    </source>
</evidence>
<evidence type="ECO:0000313" key="2">
    <source>
        <dbReference type="EMBL" id="CAH9124228.1"/>
    </source>
</evidence>
<organism evidence="1 3">
    <name type="scientific">Cuscuta epithymum</name>
    <dbReference type="NCBI Taxonomy" id="186058"/>
    <lineage>
        <taxon>Eukaryota</taxon>
        <taxon>Viridiplantae</taxon>
        <taxon>Streptophyta</taxon>
        <taxon>Embryophyta</taxon>
        <taxon>Tracheophyta</taxon>
        <taxon>Spermatophyta</taxon>
        <taxon>Magnoliopsida</taxon>
        <taxon>eudicotyledons</taxon>
        <taxon>Gunneridae</taxon>
        <taxon>Pentapetalae</taxon>
        <taxon>asterids</taxon>
        <taxon>lamiids</taxon>
        <taxon>Solanales</taxon>
        <taxon>Convolvulaceae</taxon>
        <taxon>Cuscuteae</taxon>
        <taxon>Cuscuta</taxon>
        <taxon>Cuscuta subgen. Cuscuta</taxon>
    </lineage>
</organism>
<reference evidence="1" key="1">
    <citation type="submission" date="2022-07" db="EMBL/GenBank/DDBJ databases">
        <authorList>
            <person name="Macas J."/>
            <person name="Novak P."/>
            <person name="Neumann P."/>
        </authorList>
    </citation>
    <scope>NUCLEOTIDE SEQUENCE</scope>
</reference>
<accession>A0AAV0DB82</accession>
<evidence type="ECO:0000313" key="3">
    <source>
        <dbReference type="Proteomes" id="UP001152523"/>
    </source>
</evidence>
<proteinExistence type="predicted"/>
<comment type="caution">
    <text evidence="1">The sequence shown here is derived from an EMBL/GenBank/DDBJ whole genome shotgun (WGS) entry which is preliminary data.</text>
</comment>
<keyword evidence="3" id="KW-1185">Reference proteome</keyword>
<dbReference type="Proteomes" id="UP001152523">
    <property type="component" value="Unassembled WGS sequence"/>
</dbReference>
<protein>
    <recommendedName>
        <fullName evidence="4">Reverse transcriptase/retrotransposon-derived protein RNase H-like domain-containing protein</fullName>
    </recommendedName>
</protein>
<gene>
    <name evidence="1" type="ORF">CEPIT_LOCUS14034</name>
    <name evidence="2" type="ORF">CEPIT_LOCUS25824</name>
</gene>
<evidence type="ECO:0000313" key="1">
    <source>
        <dbReference type="EMBL" id="CAH9097370.1"/>
    </source>
</evidence>
<dbReference type="EMBL" id="CAMAPF010000933">
    <property type="protein sequence ID" value="CAH9124228.1"/>
    <property type="molecule type" value="Genomic_DNA"/>
</dbReference>
<name>A0AAV0DB82_9ASTE</name>
<dbReference type="EMBL" id="CAMAPF010000093">
    <property type="protein sequence ID" value="CAH9097370.1"/>
    <property type="molecule type" value="Genomic_DNA"/>
</dbReference>
<dbReference type="AlphaFoldDB" id="A0AAV0DB82"/>